<evidence type="ECO:0008006" key="4">
    <source>
        <dbReference type="Google" id="ProtNLM"/>
    </source>
</evidence>
<feature type="compositionally biased region" description="Polar residues" evidence="1">
    <location>
        <begin position="246"/>
        <end position="266"/>
    </location>
</feature>
<gene>
    <name evidence="2" type="ORF">KUTeg_024705</name>
</gene>
<feature type="compositionally biased region" description="Basic and acidic residues" evidence="1">
    <location>
        <begin position="267"/>
        <end position="277"/>
    </location>
</feature>
<name>A0ABQ9DY17_TEGGR</name>
<dbReference type="Proteomes" id="UP001217089">
    <property type="component" value="Unassembled WGS sequence"/>
</dbReference>
<organism evidence="2 3">
    <name type="scientific">Tegillarca granosa</name>
    <name type="common">Malaysian cockle</name>
    <name type="synonym">Anadara granosa</name>
    <dbReference type="NCBI Taxonomy" id="220873"/>
    <lineage>
        <taxon>Eukaryota</taxon>
        <taxon>Metazoa</taxon>
        <taxon>Spiralia</taxon>
        <taxon>Lophotrochozoa</taxon>
        <taxon>Mollusca</taxon>
        <taxon>Bivalvia</taxon>
        <taxon>Autobranchia</taxon>
        <taxon>Pteriomorphia</taxon>
        <taxon>Arcoida</taxon>
        <taxon>Arcoidea</taxon>
        <taxon>Arcidae</taxon>
        <taxon>Tegillarca</taxon>
    </lineage>
</organism>
<feature type="region of interest" description="Disordered" evidence="1">
    <location>
        <begin position="246"/>
        <end position="282"/>
    </location>
</feature>
<dbReference type="EMBL" id="JARBDR010000923">
    <property type="protein sequence ID" value="KAJ8298174.1"/>
    <property type="molecule type" value="Genomic_DNA"/>
</dbReference>
<reference evidence="2 3" key="1">
    <citation type="submission" date="2022-12" db="EMBL/GenBank/DDBJ databases">
        <title>Chromosome-level genome of Tegillarca granosa.</title>
        <authorList>
            <person name="Kim J."/>
        </authorList>
    </citation>
    <scope>NUCLEOTIDE SEQUENCE [LARGE SCALE GENOMIC DNA]</scope>
    <source>
        <strain evidence="2">Teg-2019</strain>
        <tissue evidence="2">Adductor muscle</tissue>
    </source>
</reference>
<evidence type="ECO:0000313" key="3">
    <source>
        <dbReference type="Proteomes" id="UP001217089"/>
    </source>
</evidence>
<comment type="caution">
    <text evidence="2">The sequence shown here is derived from an EMBL/GenBank/DDBJ whole genome shotgun (WGS) entry which is preliminary data.</text>
</comment>
<sequence>MITDAAWTLTGSSEFAVAGESFTLKCNPQDSNAVAVLWKRLDIDTTATGTNRAIVTSNGCRIGSGYDTQYQYTCEPGPLYKLTIPAHVMTNSQNNKVWRCESAYGGAAAEYTVKVHVPVSSISIQADNAVNQNVNVIYENIPKTFYCITNGCRPKANVTATTTGVTKGQLTESTTQNGDLIITRVSQVITANRGGSTTKTLQCSAVNIQGRQPIASQLILPSIKQDLVQNSDGSAQIKLQMDSVSDNNYTGNETGNSSVSKDQFSVTKRESGNKEENNSYQDVDIQMYEELDATNKNNSQYDTLQEQRITCDTQQQSVR</sequence>
<proteinExistence type="predicted"/>
<accession>A0ABQ9DY17</accession>
<evidence type="ECO:0000313" key="2">
    <source>
        <dbReference type="EMBL" id="KAJ8298174.1"/>
    </source>
</evidence>
<protein>
    <recommendedName>
        <fullName evidence="4">Ig-like domain-containing protein</fullName>
    </recommendedName>
</protein>
<keyword evidence="3" id="KW-1185">Reference proteome</keyword>
<evidence type="ECO:0000256" key="1">
    <source>
        <dbReference type="SAM" id="MobiDB-lite"/>
    </source>
</evidence>